<dbReference type="PANTHER" id="PTHR35011:SF2">
    <property type="entry name" value="2,3-DIKETO-L-GULONATE TRAP TRANSPORTER SMALL PERMEASE PROTEIN YIAM"/>
    <property type="match status" value="1"/>
</dbReference>
<dbReference type="InterPro" id="IPR055348">
    <property type="entry name" value="DctQ"/>
</dbReference>
<dbReference type="Proteomes" id="UP001500653">
    <property type="component" value="Unassembled WGS sequence"/>
</dbReference>
<protein>
    <submittedName>
        <fullName evidence="11">TRAP transporter small permease</fullName>
    </submittedName>
</protein>
<evidence type="ECO:0000256" key="2">
    <source>
        <dbReference type="ARBA" id="ARBA00022448"/>
    </source>
</evidence>
<reference evidence="12" key="1">
    <citation type="journal article" date="2019" name="Int. J. Syst. Evol. Microbiol.">
        <title>The Global Catalogue of Microorganisms (GCM) 10K type strain sequencing project: providing services to taxonomists for standard genome sequencing and annotation.</title>
        <authorList>
            <consortium name="The Broad Institute Genomics Platform"/>
            <consortium name="The Broad Institute Genome Sequencing Center for Infectious Disease"/>
            <person name="Wu L."/>
            <person name="Ma J."/>
        </authorList>
    </citation>
    <scope>NUCLEOTIDE SEQUENCE [LARGE SCALE GENOMIC DNA]</scope>
    <source>
        <strain evidence="12">JCM 13023</strain>
    </source>
</reference>
<evidence type="ECO:0000259" key="10">
    <source>
        <dbReference type="Pfam" id="PF04290"/>
    </source>
</evidence>
<accession>A0ABP4GNR3</accession>
<feature type="transmembrane region" description="Helical" evidence="9">
    <location>
        <begin position="12"/>
        <end position="34"/>
    </location>
</feature>
<comment type="similarity">
    <text evidence="8">Belongs to the TRAP transporter small permease family.</text>
</comment>
<dbReference type="RefSeq" id="WP_253863824.1">
    <property type="nucleotide sequence ID" value="NZ_BAAALN010000005.1"/>
</dbReference>
<evidence type="ECO:0000256" key="9">
    <source>
        <dbReference type="SAM" id="Phobius"/>
    </source>
</evidence>
<proteinExistence type="inferred from homology"/>
<feature type="transmembrane region" description="Helical" evidence="9">
    <location>
        <begin position="89"/>
        <end position="109"/>
    </location>
</feature>
<keyword evidence="4" id="KW-0997">Cell inner membrane</keyword>
<organism evidence="11 12">
    <name type="scientific">Prauserella halophila</name>
    <dbReference type="NCBI Taxonomy" id="185641"/>
    <lineage>
        <taxon>Bacteria</taxon>
        <taxon>Bacillati</taxon>
        <taxon>Actinomycetota</taxon>
        <taxon>Actinomycetes</taxon>
        <taxon>Pseudonocardiales</taxon>
        <taxon>Pseudonocardiaceae</taxon>
        <taxon>Prauserella</taxon>
    </lineage>
</organism>
<comment type="subcellular location">
    <subcellularLocation>
        <location evidence="1">Cell inner membrane</location>
        <topology evidence="1">Multi-pass membrane protein</topology>
    </subcellularLocation>
</comment>
<keyword evidence="3" id="KW-1003">Cell membrane</keyword>
<evidence type="ECO:0000313" key="11">
    <source>
        <dbReference type="EMBL" id="GAA1232018.1"/>
    </source>
</evidence>
<name>A0ABP4GNR3_9PSEU</name>
<keyword evidence="5 9" id="KW-0812">Transmembrane</keyword>
<feature type="transmembrane region" description="Helical" evidence="9">
    <location>
        <begin position="129"/>
        <end position="148"/>
    </location>
</feature>
<dbReference type="Pfam" id="PF04290">
    <property type="entry name" value="DctQ"/>
    <property type="match status" value="1"/>
</dbReference>
<evidence type="ECO:0000256" key="5">
    <source>
        <dbReference type="ARBA" id="ARBA00022692"/>
    </source>
</evidence>
<feature type="domain" description="Tripartite ATP-independent periplasmic transporters DctQ component" evidence="10">
    <location>
        <begin position="26"/>
        <end position="151"/>
    </location>
</feature>
<dbReference type="PANTHER" id="PTHR35011">
    <property type="entry name" value="2,3-DIKETO-L-GULONATE TRAP TRANSPORTER SMALL PERMEASE PROTEIN YIAM"/>
    <property type="match status" value="1"/>
</dbReference>
<sequence length="170" mass="18232">MQKSTSERVLTAAENVLAAVPFAVVTVVAFVNVISRYFLNASLAFTSELTVNLAVWMVMMGAVIGLREGAHLGFSALHEKAAGVVRQVMTALITVAILTFLAVLLYFGIDMAIAQLGSGRATPSIRIPQWLFTAAVPVGAIFGVYRTLQASRVGFRRSTVDSQPSEEADR</sequence>
<keyword evidence="12" id="KW-1185">Reference proteome</keyword>
<keyword evidence="7 9" id="KW-0472">Membrane</keyword>
<evidence type="ECO:0000256" key="6">
    <source>
        <dbReference type="ARBA" id="ARBA00022989"/>
    </source>
</evidence>
<dbReference type="EMBL" id="BAAALN010000005">
    <property type="protein sequence ID" value="GAA1232018.1"/>
    <property type="molecule type" value="Genomic_DNA"/>
</dbReference>
<keyword evidence="6 9" id="KW-1133">Transmembrane helix</keyword>
<comment type="caution">
    <text evidence="11">The sequence shown here is derived from an EMBL/GenBank/DDBJ whole genome shotgun (WGS) entry which is preliminary data.</text>
</comment>
<dbReference type="InterPro" id="IPR007387">
    <property type="entry name" value="TRAP_DctQ"/>
</dbReference>
<gene>
    <name evidence="11" type="ORF">GCM10009676_13890</name>
</gene>
<evidence type="ECO:0000256" key="8">
    <source>
        <dbReference type="ARBA" id="ARBA00038436"/>
    </source>
</evidence>
<evidence type="ECO:0000256" key="1">
    <source>
        <dbReference type="ARBA" id="ARBA00004429"/>
    </source>
</evidence>
<keyword evidence="2" id="KW-0813">Transport</keyword>
<evidence type="ECO:0000256" key="3">
    <source>
        <dbReference type="ARBA" id="ARBA00022475"/>
    </source>
</evidence>
<evidence type="ECO:0000313" key="12">
    <source>
        <dbReference type="Proteomes" id="UP001500653"/>
    </source>
</evidence>
<evidence type="ECO:0000256" key="7">
    <source>
        <dbReference type="ARBA" id="ARBA00023136"/>
    </source>
</evidence>
<feature type="transmembrane region" description="Helical" evidence="9">
    <location>
        <begin position="54"/>
        <end position="77"/>
    </location>
</feature>
<evidence type="ECO:0000256" key="4">
    <source>
        <dbReference type="ARBA" id="ARBA00022519"/>
    </source>
</evidence>